<dbReference type="AlphaFoldDB" id="A0A5C3EDX4"/>
<dbReference type="Proteomes" id="UP000324022">
    <property type="component" value="Unassembled WGS sequence"/>
</dbReference>
<keyword evidence="3" id="KW-1185">Reference proteome</keyword>
<feature type="chain" id="PRO_5022961150" evidence="1">
    <location>
        <begin position="21"/>
        <end position="130"/>
    </location>
</feature>
<proteinExistence type="predicted"/>
<gene>
    <name evidence="2" type="ORF">UTRI_04984</name>
</gene>
<evidence type="ECO:0000256" key="1">
    <source>
        <dbReference type="SAM" id="SignalP"/>
    </source>
</evidence>
<name>A0A5C3EDX4_9BASI</name>
<reference evidence="2 3" key="1">
    <citation type="submission" date="2018-03" db="EMBL/GenBank/DDBJ databases">
        <authorList>
            <person name="Guldener U."/>
        </authorList>
    </citation>
    <scope>NUCLEOTIDE SEQUENCE [LARGE SCALE GENOMIC DNA]</scope>
    <source>
        <strain evidence="2 3">NBRC100155</strain>
    </source>
</reference>
<accession>A0A5C3EDX4</accession>
<protein>
    <submittedName>
        <fullName evidence="2">Uncharacterized protein</fullName>
    </submittedName>
</protein>
<keyword evidence="1" id="KW-0732">Signal</keyword>
<organism evidence="2 3">
    <name type="scientific">Ustilago trichophora</name>
    <dbReference type="NCBI Taxonomy" id="86804"/>
    <lineage>
        <taxon>Eukaryota</taxon>
        <taxon>Fungi</taxon>
        <taxon>Dikarya</taxon>
        <taxon>Basidiomycota</taxon>
        <taxon>Ustilaginomycotina</taxon>
        <taxon>Ustilaginomycetes</taxon>
        <taxon>Ustilaginales</taxon>
        <taxon>Ustilaginaceae</taxon>
        <taxon>Ustilago</taxon>
    </lineage>
</organism>
<dbReference type="EMBL" id="OOIN01000020">
    <property type="protein sequence ID" value="SPO27841.1"/>
    <property type="molecule type" value="Genomic_DNA"/>
</dbReference>
<feature type="signal peptide" evidence="1">
    <location>
        <begin position="1"/>
        <end position="20"/>
    </location>
</feature>
<evidence type="ECO:0000313" key="3">
    <source>
        <dbReference type="Proteomes" id="UP000324022"/>
    </source>
</evidence>
<sequence>MKLLIFALVSASAFMGMAYSQDLFSDSIDQDATYNSLCGSNPHPPKDTLYACFNFTPAMTIYESRAASCKLNSRSQCAVIVEKDGWLSERDGAEILIETNDKKGCVTVKITIDGAQTPQEVCDGKPEITV</sequence>
<evidence type="ECO:0000313" key="2">
    <source>
        <dbReference type="EMBL" id="SPO27841.1"/>
    </source>
</evidence>